<dbReference type="GeneID" id="90824440"/>
<dbReference type="EMBL" id="CP144545">
    <property type="protein sequence ID" value="WVW84922.1"/>
    <property type="molecule type" value="Genomic_DNA"/>
</dbReference>
<keyword evidence="2" id="KW-1185">Reference proteome</keyword>
<dbReference type="InterPro" id="IPR009080">
    <property type="entry name" value="tRNAsynth_Ia_anticodon-bd"/>
</dbReference>
<evidence type="ECO:0000313" key="1">
    <source>
        <dbReference type="EMBL" id="WVW84922.1"/>
    </source>
</evidence>
<protein>
    <submittedName>
        <fullName evidence="1">Uncharacterized protein</fullName>
    </submittedName>
</protein>
<dbReference type="GO" id="GO:0032543">
    <property type="term" value="P:mitochondrial translation"/>
    <property type="evidence" value="ECO:0007669"/>
    <property type="project" value="TreeGrafter"/>
</dbReference>
<dbReference type="AlphaFoldDB" id="A0AAJ8KCN2"/>
<accession>A0AAJ8KCN2</accession>
<sequence>MSQILSLRAEVQKLVEKARAEKHIKTSSQVEVYLTGILGSKDSESLSALLGVSAVNLMGIPSTSALEWNYESSLELDNGPIGIALGPATHSQCPRCWLYKAEKEDSLCTRCDQVTQAT</sequence>
<dbReference type="RefSeq" id="XP_065726442.1">
    <property type="nucleotide sequence ID" value="XM_065870370.1"/>
</dbReference>
<dbReference type="GO" id="GO:0005524">
    <property type="term" value="F:ATP binding"/>
    <property type="evidence" value="ECO:0007669"/>
    <property type="project" value="InterPro"/>
</dbReference>
<reference evidence="1" key="2">
    <citation type="submission" date="2024-02" db="EMBL/GenBank/DDBJ databases">
        <title>Comparative genomics of Cryptococcus and Kwoniella reveals pathogenesis evolution and contrasting modes of karyotype evolution via chromosome fusion or intercentromeric recombination.</title>
        <authorList>
            <person name="Coelho M.A."/>
            <person name="David-Palma M."/>
            <person name="Shea T."/>
            <person name="Bowers K."/>
            <person name="McGinley-Smith S."/>
            <person name="Mohammad A.W."/>
            <person name="Gnirke A."/>
            <person name="Yurkov A.M."/>
            <person name="Nowrousian M."/>
            <person name="Sun S."/>
            <person name="Cuomo C.A."/>
            <person name="Heitman J."/>
        </authorList>
    </citation>
    <scope>NUCLEOTIDE SEQUENCE</scope>
    <source>
        <strain evidence="1">CBS 10118</strain>
    </source>
</reference>
<gene>
    <name evidence="1" type="ORF">I302_106958</name>
</gene>
<dbReference type="Proteomes" id="UP000092730">
    <property type="component" value="Chromosome 5"/>
</dbReference>
<dbReference type="GO" id="GO:0005739">
    <property type="term" value="C:mitochondrion"/>
    <property type="evidence" value="ECO:0007669"/>
    <property type="project" value="TreeGrafter"/>
</dbReference>
<dbReference type="KEGG" id="kbi:90824440"/>
<proteinExistence type="predicted"/>
<dbReference type="Gene3D" id="1.10.730.20">
    <property type="match status" value="1"/>
</dbReference>
<dbReference type="PANTHER" id="PTHR42765">
    <property type="entry name" value="SOLEUCYL-TRNA SYNTHETASE"/>
    <property type="match status" value="1"/>
</dbReference>
<organism evidence="1 2">
    <name type="scientific">Kwoniella bestiolae CBS 10118</name>
    <dbReference type="NCBI Taxonomy" id="1296100"/>
    <lineage>
        <taxon>Eukaryota</taxon>
        <taxon>Fungi</taxon>
        <taxon>Dikarya</taxon>
        <taxon>Basidiomycota</taxon>
        <taxon>Agaricomycotina</taxon>
        <taxon>Tremellomycetes</taxon>
        <taxon>Tremellales</taxon>
        <taxon>Cryptococcaceae</taxon>
        <taxon>Kwoniella</taxon>
    </lineage>
</organism>
<dbReference type="SUPFAM" id="SSF47323">
    <property type="entry name" value="Anticodon-binding domain of a subclass of class I aminoacyl-tRNA synthetases"/>
    <property type="match status" value="1"/>
</dbReference>
<reference evidence="1" key="1">
    <citation type="submission" date="2013-07" db="EMBL/GenBank/DDBJ databases">
        <authorList>
            <consortium name="The Broad Institute Genome Sequencing Platform"/>
            <person name="Cuomo C."/>
            <person name="Litvintseva A."/>
            <person name="Chen Y."/>
            <person name="Heitman J."/>
            <person name="Sun S."/>
            <person name="Springer D."/>
            <person name="Dromer F."/>
            <person name="Young S.K."/>
            <person name="Zeng Q."/>
            <person name="Gargeya S."/>
            <person name="Fitzgerald M."/>
            <person name="Abouelleil A."/>
            <person name="Alvarado L."/>
            <person name="Berlin A.M."/>
            <person name="Chapman S.B."/>
            <person name="Dewar J."/>
            <person name="Goldberg J."/>
            <person name="Griggs A."/>
            <person name="Gujja S."/>
            <person name="Hansen M."/>
            <person name="Howarth C."/>
            <person name="Imamovic A."/>
            <person name="Larimer J."/>
            <person name="McCowan C."/>
            <person name="Murphy C."/>
            <person name="Pearson M."/>
            <person name="Priest M."/>
            <person name="Roberts A."/>
            <person name="Saif S."/>
            <person name="Shea T."/>
            <person name="Sykes S."/>
            <person name="Wortman J."/>
            <person name="Nusbaum C."/>
            <person name="Birren B."/>
        </authorList>
    </citation>
    <scope>NUCLEOTIDE SEQUENCE</scope>
    <source>
        <strain evidence="1">CBS 10118</strain>
    </source>
</reference>
<evidence type="ECO:0000313" key="2">
    <source>
        <dbReference type="Proteomes" id="UP000092730"/>
    </source>
</evidence>
<dbReference type="GO" id="GO:0006428">
    <property type="term" value="P:isoleucyl-tRNA aminoacylation"/>
    <property type="evidence" value="ECO:0007669"/>
    <property type="project" value="TreeGrafter"/>
</dbReference>
<dbReference type="InterPro" id="IPR050081">
    <property type="entry name" value="Ile-tRNA_ligase"/>
</dbReference>
<dbReference type="GO" id="GO:0004822">
    <property type="term" value="F:isoleucine-tRNA ligase activity"/>
    <property type="evidence" value="ECO:0007669"/>
    <property type="project" value="TreeGrafter"/>
</dbReference>
<name>A0AAJ8KCN2_9TREE</name>
<dbReference type="PANTHER" id="PTHR42765:SF1">
    <property type="entry name" value="ISOLEUCINE--TRNA LIGASE, MITOCHONDRIAL"/>
    <property type="match status" value="1"/>
</dbReference>